<gene>
    <name evidence="2" type="ORF">SAMN05428963_10321</name>
</gene>
<dbReference type="Pfam" id="PF06114">
    <property type="entry name" value="Peptidase_M78"/>
    <property type="match status" value="1"/>
</dbReference>
<evidence type="ECO:0000313" key="2">
    <source>
        <dbReference type="EMBL" id="SJZ78464.1"/>
    </source>
</evidence>
<dbReference type="AlphaFoldDB" id="A0A1T4NGW8"/>
<reference evidence="2 3" key="1">
    <citation type="submission" date="2017-02" db="EMBL/GenBank/DDBJ databases">
        <authorList>
            <person name="Peterson S.W."/>
        </authorList>
    </citation>
    <scope>NUCLEOTIDE SEQUENCE [LARGE SCALE GENOMIC DNA]</scope>
    <source>
        <strain evidence="2 3">USBA 369</strain>
    </source>
</reference>
<keyword evidence="3" id="KW-1185">Reference proteome</keyword>
<dbReference type="RefSeq" id="WP_078707155.1">
    <property type="nucleotide sequence ID" value="NZ_FUXL01000003.1"/>
</dbReference>
<dbReference type="STRING" id="1365950.SAMN05428963_10321"/>
<proteinExistence type="predicted"/>
<dbReference type="Gene3D" id="1.10.10.2910">
    <property type="match status" value="1"/>
</dbReference>
<dbReference type="Proteomes" id="UP000190135">
    <property type="component" value="Unassembled WGS sequence"/>
</dbReference>
<feature type="domain" description="IrrE N-terminal-like" evidence="1">
    <location>
        <begin position="77"/>
        <end position="188"/>
    </location>
</feature>
<evidence type="ECO:0000259" key="1">
    <source>
        <dbReference type="Pfam" id="PF06114"/>
    </source>
</evidence>
<name>A0A1T4NGW8_9HYPH</name>
<dbReference type="OrthoDB" id="266526at2"/>
<organism evidence="2 3">
    <name type="scientific">Consotaella salsifontis</name>
    <dbReference type="NCBI Taxonomy" id="1365950"/>
    <lineage>
        <taxon>Bacteria</taxon>
        <taxon>Pseudomonadati</taxon>
        <taxon>Pseudomonadota</taxon>
        <taxon>Alphaproteobacteria</taxon>
        <taxon>Hyphomicrobiales</taxon>
        <taxon>Aurantimonadaceae</taxon>
        <taxon>Consotaella</taxon>
    </lineage>
</organism>
<protein>
    <recommendedName>
        <fullName evidence="1">IrrE N-terminal-like domain-containing protein</fullName>
    </recommendedName>
</protein>
<evidence type="ECO:0000313" key="3">
    <source>
        <dbReference type="Proteomes" id="UP000190135"/>
    </source>
</evidence>
<dbReference type="EMBL" id="FUXL01000003">
    <property type="protein sequence ID" value="SJZ78464.1"/>
    <property type="molecule type" value="Genomic_DNA"/>
</dbReference>
<dbReference type="InterPro" id="IPR010359">
    <property type="entry name" value="IrrE_HExxH"/>
</dbReference>
<accession>A0A1T4NGW8</accession>
<sequence>MARNYILRRKTQQEIDERVERVLARLGNPEPPLDLRVVRDLLSLDLTYFRNDDPSLADEVISRMRMASKQIIRRPMLFFEAVAKFDLRALYLPDNKRILLDQSQPELKHRWHEAHEIGHSIIPWHEGAMLGDDRFTLNQNCHDQVEAEANFAAGRLLFLRDRFTAEARDHAPSIEAVRALKPVFGNTYTTTFWRSIETWGVSLPIVGMISDHPHPARRSADFDLATPCEHLVRSPAFAAGFSGVGEAEVFELVSGYCQPRRAGPLGEAEIVLTDDNGDAHVFRFESFSNSYQTLTLGVYQRPYAPLVRFGT</sequence>